<evidence type="ECO:0000313" key="2">
    <source>
        <dbReference type="EMBL" id="KIK15063.1"/>
    </source>
</evidence>
<name>A0A0C9Z501_9AGAM</name>
<dbReference type="Proteomes" id="UP000054018">
    <property type="component" value="Unassembled WGS sequence"/>
</dbReference>
<dbReference type="AlphaFoldDB" id="A0A0C9Z501"/>
<evidence type="ECO:0000313" key="3">
    <source>
        <dbReference type="Proteomes" id="UP000054018"/>
    </source>
</evidence>
<feature type="region of interest" description="Disordered" evidence="1">
    <location>
        <begin position="1"/>
        <end position="101"/>
    </location>
</feature>
<reference evidence="3" key="2">
    <citation type="submission" date="2015-01" db="EMBL/GenBank/DDBJ databases">
        <title>Evolutionary Origins and Diversification of the Mycorrhizal Mutualists.</title>
        <authorList>
            <consortium name="DOE Joint Genome Institute"/>
            <consortium name="Mycorrhizal Genomics Consortium"/>
            <person name="Kohler A."/>
            <person name="Kuo A."/>
            <person name="Nagy L.G."/>
            <person name="Floudas D."/>
            <person name="Copeland A."/>
            <person name="Barry K.W."/>
            <person name="Cichocki N."/>
            <person name="Veneault-Fourrey C."/>
            <person name="LaButti K."/>
            <person name="Lindquist E.A."/>
            <person name="Lipzen A."/>
            <person name="Lundell T."/>
            <person name="Morin E."/>
            <person name="Murat C."/>
            <person name="Riley R."/>
            <person name="Ohm R."/>
            <person name="Sun H."/>
            <person name="Tunlid A."/>
            <person name="Henrissat B."/>
            <person name="Grigoriev I.V."/>
            <person name="Hibbett D.S."/>
            <person name="Martin F."/>
        </authorList>
    </citation>
    <scope>NUCLEOTIDE SEQUENCE [LARGE SCALE GENOMIC DNA]</scope>
    <source>
        <strain evidence="3">441</strain>
    </source>
</reference>
<protein>
    <submittedName>
        <fullName evidence="2">Uncharacterized protein</fullName>
    </submittedName>
</protein>
<reference evidence="2 3" key="1">
    <citation type="submission" date="2014-04" db="EMBL/GenBank/DDBJ databases">
        <authorList>
            <consortium name="DOE Joint Genome Institute"/>
            <person name="Kuo A."/>
            <person name="Kohler A."/>
            <person name="Costa M.D."/>
            <person name="Nagy L.G."/>
            <person name="Floudas D."/>
            <person name="Copeland A."/>
            <person name="Barry K.W."/>
            <person name="Cichocki N."/>
            <person name="Veneault-Fourrey C."/>
            <person name="LaButti K."/>
            <person name="Lindquist E.A."/>
            <person name="Lipzen A."/>
            <person name="Lundell T."/>
            <person name="Morin E."/>
            <person name="Murat C."/>
            <person name="Sun H."/>
            <person name="Tunlid A."/>
            <person name="Henrissat B."/>
            <person name="Grigoriev I.V."/>
            <person name="Hibbett D.S."/>
            <person name="Martin F."/>
            <person name="Nordberg H.P."/>
            <person name="Cantor M.N."/>
            <person name="Hua S.X."/>
        </authorList>
    </citation>
    <scope>NUCLEOTIDE SEQUENCE [LARGE SCALE GENOMIC DNA]</scope>
    <source>
        <strain evidence="2 3">441</strain>
    </source>
</reference>
<sequence length="126" mass="14098">VSLALQDMKNEPIPSKLVHLHQRKLGIKAGRRQNPPHHTRGQGGTTKRAPRLKCGPLPKHHKGIHDQPKNQGTDPRQKKCTTAHKQANPPRNPGNRRRDSLTPALIPNFLWCKCTSLEGIGSFFMS</sequence>
<organism evidence="2 3">
    <name type="scientific">Pisolithus microcarpus 441</name>
    <dbReference type="NCBI Taxonomy" id="765257"/>
    <lineage>
        <taxon>Eukaryota</taxon>
        <taxon>Fungi</taxon>
        <taxon>Dikarya</taxon>
        <taxon>Basidiomycota</taxon>
        <taxon>Agaricomycotina</taxon>
        <taxon>Agaricomycetes</taxon>
        <taxon>Agaricomycetidae</taxon>
        <taxon>Boletales</taxon>
        <taxon>Sclerodermatineae</taxon>
        <taxon>Pisolithaceae</taxon>
        <taxon>Pisolithus</taxon>
    </lineage>
</organism>
<dbReference type="HOGENOM" id="CLU_1986907_0_0_1"/>
<feature type="compositionally biased region" description="Basic residues" evidence="1">
    <location>
        <begin position="18"/>
        <end position="40"/>
    </location>
</feature>
<keyword evidence="3" id="KW-1185">Reference proteome</keyword>
<accession>A0A0C9Z501</accession>
<evidence type="ECO:0000256" key="1">
    <source>
        <dbReference type="SAM" id="MobiDB-lite"/>
    </source>
</evidence>
<dbReference type="EMBL" id="KN833908">
    <property type="protein sequence ID" value="KIK15063.1"/>
    <property type="molecule type" value="Genomic_DNA"/>
</dbReference>
<gene>
    <name evidence="2" type="ORF">PISMIDRAFT_115876</name>
</gene>
<proteinExistence type="predicted"/>
<feature type="non-terminal residue" evidence="2">
    <location>
        <position position="1"/>
    </location>
</feature>